<dbReference type="EMBL" id="JANCYW010000010">
    <property type="protein sequence ID" value="KAK4536912.1"/>
    <property type="molecule type" value="Genomic_DNA"/>
</dbReference>
<gene>
    <name evidence="3" type="ORF">CDCA_CDCA10G2937</name>
</gene>
<sequence length="245" mass="27654">MEDALRDVSDRFESARRGRLETETGTLLQSARQTAGASSLPEWEQVVYDAMEAVQSEWEHNERELLKELQETAAKYLTEAEGELEEARVRNTQLLQEVADGRRRVRDLEDELRVAREQAEQAVALSTLSIRDEGTGEGGSGDISLREEFERMKQQLMRIQETSLQALRDELKRVKQEAAAREDALIRQLAHLKTELAVARTDGELSEHQRRRLQDAILATEADAPSGTNGATPSGKSSRKNRKSR</sequence>
<organism evidence="3 4">
    <name type="scientific">Cyanidium caldarium</name>
    <name type="common">Red alga</name>
    <dbReference type="NCBI Taxonomy" id="2771"/>
    <lineage>
        <taxon>Eukaryota</taxon>
        <taxon>Rhodophyta</taxon>
        <taxon>Bangiophyceae</taxon>
        <taxon>Cyanidiales</taxon>
        <taxon>Cyanidiaceae</taxon>
        <taxon>Cyanidium</taxon>
    </lineage>
</organism>
<reference evidence="3 4" key="1">
    <citation type="submission" date="2022-07" db="EMBL/GenBank/DDBJ databases">
        <title>Genome-wide signatures of adaptation to extreme environments.</title>
        <authorList>
            <person name="Cho C.H."/>
            <person name="Yoon H.S."/>
        </authorList>
    </citation>
    <scope>NUCLEOTIDE SEQUENCE [LARGE SCALE GENOMIC DNA]</scope>
    <source>
        <strain evidence="3 4">DBV 063 E5</strain>
    </source>
</reference>
<comment type="caution">
    <text evidence="3">The sequence shown here is derived from an EMBL/GenBank/DDBJ whole genome shotgun (WGS) entry which is preliminary data.</text>
</comment>
<protein>
    <recommendedName>
        <fullName evidence="5">KfrA N-terminal DNA-binding domain-containing protein</fullName>
    </recommendedName>
</protein>
<feature type="compositionally biased region" description="Basic and acidic residues" evidence="2">
    <location>
        <begin position="203"/>
        <end position="214"/>
    </location>
</feature>
<feature type="coiled-coil region" evidence="1">
    <location>
        <begin position="66"/>
        <end position="125"/>
    </location>
</feature>
<evidence type="ECO:0000313" key="3">
    <source>
        <dbReference type="EMBL" id="KAK4536912.1"/>
    </source>
</evidence>
<accession>A0AAV9IX52</accession>
<proteinExistence type="predicted"/>
<keyword evidence="1" id="KW-0175">Coiled coil</keyword>
<evidence type="ECO:0000313" key="4">
    <source>
        <dbReference type="Proteomes" id="UP001301350"/>
    </source>
</evidence>
<dbReference type="AlphaFoldDB" id="A0AAV9IX52"/>
<dbReference type="Proteomes" id="UP001301350">
    <property type="component" value="Unassembled WGS sequence"/>
</dbReference>
<evidence type="ECO:0008006" key="5">
    <source>
        <dbReference type="Google" id="ProtNLM"/>
    </source>
</evidence>
<feature type="compositionally biased region" description="Basic and acidic residues" evidence="2">
    <location>
        <begin position="1"/>
        <end position="22"/>
    </location>
</feature>
<name>A0AAV9IX52_CYACA</name>
<evidence type="ECO:0000256" key="1">
    <source>
        <dbReference type="SAM" id="Coils"/>
    </source>
</evidence>
<feature type="compositionally biased region" description="Polar residues" evidence="2">
    <location>
        <begin position="23"/>
        <end position="35"/>
    </location>
</feature>
<keyword evidence="4" id="KW-1185">Reference proteome</keyword>
<feature type="compositionally biased region" description="Polar residues" evidence="2">
    <location>
        <begin position="226"/>
        <end position="235"/>
    </location>
</feature>
<feature type="region of interest" description="Disordered" evidence="2">
    <location>
        <begin position="203"/>
        <end position="245"/>
    </location>
</feature>
<evidence type="ECO:0000256" key="2">
    <source>
        <dbReference type="SAM" id="MobiDB-lite"/>
    </source>
</evidence>
<feature type="region of interest" description="Disordered" evidence="2">
    <location>
        <begin position="1"/>
        <end position="35"/>
    </location>
</feature>
<feature type="coiled-coil region" evidence="1">
    <location>
        <begin position="157"/>
        <end position="195"/>
    </location>
</feature>